<dbReference type="EMBL" id="CP013650">
    <property type="protein sequence ID" value="ALS97561.1"/>
    <property type="molecule type" value="Genomic_DNA"/>
</dbReference>
<dbReference type="STRING" id="1526571.AT746_04270"/>
<dbReference type="CDD" id="cd02209">
    <property type="entry name" value="cupin_XRE_C"/>
    <property type="match status" value="1"/>
</dbReference>
<dbReference type="GO" id="GO:0005829">
    <property type="term" value="C:cytosol"/>
    <property type="evidence" value="ECO:0007669"/>
    <property type="project" value="TreeGrafter"/>
</dbReference>
<protein>
    <submittedName>
        <fullName evidence="3">XRE family transcriptional regulator</fullName>
    </submittedName>
</protein>
<dbReference type="CDD" id="cd00093">
    <property type="entry name" value="HTH_XRE"/>
    <property type="match status" value="1"/>
</dbReference>
<keyword evidence="4" id="KW-1185">Reference proteome</keyword>
<sequence length="176" mass="18851">MDKHTLATLGRHLQSLRLASGLSLSQLAAEAGIAKSNLSRLEQGQGNPTLDTIWRLAVRLNVPFGNLVSPISVPLGDENVQVRLIDQGKDSPQVDAYWMSLSPHTLREAEAHSAGTSECITVISGQLSVGIPGNTKLLTAGQSHHFAADQPHRYQTTDIRATAQLTIIYAPTGAQL</sequence>
<gene>
    <name evidence="3" type="ORF">AT746_04270</name>
</gene>
<dbReference type="InterPro" id="IPR050807">
    <property type="entry name" value="TransReg_Diox_bact_type"/>
</dbReference>
<dbReference type="Pfam" id="PF01381">
    <property type="entry name" value="HTH_3"/>
    <property type="match status" value="1"/>
</dbReference>
<dbReference type="SMART" id="SM00530">
    <property type="entry name" value="HTH_XRE"/>
    <property type="match status" value="1"/>
</dbReference>
<name>A0A0U3B1Z2_9ALTE</name>
<dbReference type="SUPFAM" id="SSF47413">
    <property type="entry name" value="lambda repressor-like DNA-binding domains"/>
    <property type="match status" value="1"/>
</dbReference>
<dbReference type="InterPro" id="IPR013096">
    <property type="entry name" value="Cupin_2"/>
</dbReference>
<evidence type="ECO:0000313" key="3">
    <source>
        <dbReference type="EMBL" id="ALS97561.1"/>
    </source>
</evidence>
<feature type="domain" description="HTH cro/C1-type" evidence="2">
    <location>
        <begin position="13"/>
        <end position="67"/>
    </location>
</feature>
<evidence type="ECO:0000259" key="2">
    <source>
        <dbReference type="PROSITE" id="PS50943"/>
    </source>
</evidence>
<organism evidence="3 4">
    <name type="scientific">Lacimicrobium alkaliphilum</name>
    <dbReference type="NCBI Taxonomy" id="1526571"/>
    <lineage>
        <taxon>Bacteria</taxon>
        <taxon>Pseudomonadati</taxon>
        <taxon>Pseudomonadota</taxon>
        <taxon>Gammaproteobacteria</taxon>
        <taxon>Alteromonadales</taxon>
        <taxon>Alteromonadaceae</taxon>
        <taxon>Lacimicrobium</taxon>
    </lineage>
</organism>
<dbReference type="Gene3D" id="1.10.260.40">
    <property type="entry name" value="lambda repressor-like DNA-binding domains"/>
    <property type="match status" value="1"/>
</dbReference>
<dbReference type="SUPFAM" id="SSF51182">
    <property type="entry name" value="RmlC-like cupins"/>
    <property type="match status" value="1"/>
</dbReference>
<reference evidence="3 4" key="1">
    <citation type="submission" date="2015-12" db="EMBL/GenBank/DDBJ databases">
        <title>Complete genome of Lacimicrobium alkaliphilum KCTC 32984.</title>
        <authorList>
            <person name="Kim S.-G."/>
            <person name="Lee Y.-J."/>
        </authorList>
    </citation>
    <scope>NUCLEOTIDE SEQUENCE [LARGE SCALE GENOMIC DNA]</scope>
    <source>
        <strain evidence="3 4">YelD216</strain>
    </source>
</reference>
<dbReference type="PROSITE" id="PS50943">
    <property type="entry name" value="HTH_CROC1"/>
    <property type="match status" value="1"/>
</dbReference>
<evidence type="ECO:0000313" key="4">
    <source>
        <dbReference type="Proteomes" id="UP000068447"/>
    </source>
</evidence>
<dbReference type="InterPro" id="IPR011051">
    <property type="entry name" value="RmlC_Cupin_sf"/>
</dbReference>
<dbReference type="Proteomes" id="UP000068447">
    <property type="component" value="Chromosome"/>
</dbReference>
<dbReference type="Gene3D" id="2.60.120.10">
    <property type="entry name" value="Jelly Rolls"/>
    <property type="match status" value="1"/>
</dbReference>
<dbReference type="Pfam" id="PF07883">
    <property type="entry name" value="Cupin_2"/>
    <property type="match status" value="1"/>
</dbReference>
<evidence type="ECO:0000256" key="1">
    <source>
        <dbReference type="ARBA" id="ARBA00023125"/>
    </source>
</evidence>
<dbReference type="PANTHER" id="PTHR46797:SF1">
    <property type="entry name" value="METHYLPHOSPHONATE SYNTHASE"/>
    <property type="match status" value="1"/>
</dbReference>
<dbReference type="RefSeq" id="WP_062476893.1">
    <property type="nucleotide sequence ID" value="NZ_CP013650.1"/>
</dbReference>
<keyword evidence="1" id="KW-0238">DNA-binding</keyword>
<dbReference type="PANTHER" id="PTHR46797">
    <property type="entry name" value="HTH-TYPE TRANSCRIPTIONAL REGULATOR"/>
    <property type="match status" value="1"/>
</dbReference>
<accession>A0A0U3B1Z2</accession>
<dbReference type="InterPro" id="IPR014710">
    <property type="entry name" value="RmlC-like_jellyroll"/>
</dbReference>
<dbReference type="InterPro" id="IPR001387">
    <property type="entry name" value="Cro/C1-type_HTH"/>
</dbReference>
<dbReference type="OrthoDB" id="9792093at2"/>
<dbReference type="AlphaFoldDB" id="A0A0U3B1Z2"/>
<dbReference type="KEGG" id="lal:AT746_04270"/>
<dbReference type="GO" id="GO:0003700">
    <property type="term" value="F:DNA-binding transcription factor activity"/>
    <property type="evidence" value="ECO:0007669"/>
    <property type="project" value="TreeGrafter"/>
</dbReference>
<dbReference type="InterPro" id="IPR010982">
    <property type="entry name" value="Lambda_DNA-bd_dom_sf"/>
</dbReference>
<dbReference type="GO" id="GO:0003677">
    <property type="term" value="F:DNA binding"/>
    <property type="evidence" value="ECO:0007669"/>
    <property type="project" value="UniProtKB-KW"/>
</dbReference>
<proteinExistence type="predicted"/>